<dbReference type="PROSITE" id="PS50176">
    <property type="entry name" value="ARM_REPEAT"/>
    <property type="match status" value="1"/>
</dbReference>
<gene>
    <name evidence="2" type="ORF">LSAA_881</name>
</gene>
<protein>
    <submittedName>
        <fullName evidence="2">CTNND1</fullName>
    </submittedName>
</protein>
<dbReference type="EMBL" id="HG994580">
    <property type="protein sequence ID" value="CAF2776822.1"/>
    <property type="molecule type" value="Genomic_DNA"/>
</dbReference>
<accession>A0A7R8CH55</accession>
<evidence type="ECO:0000313" key="2">
    <source>
        <dbReference type="EMBL" id="CAF2776822.1"/>
    </source>
</evidence>
<dbReference type="Gene3D" id="1.25.10.10">
    <property type="entry name" value="Leucine-rich Repeat Variant"/>
    <property type="match status" value="1"/>
</dbReference>
<dbReference type="SUPFAM" id="SSF48371">
    <property type="entry name" value="ARM repeat"/>
    <property type="match status" value="1"/>
</dbReference>
<reference evidence="2" key="1">
    <citation type="submission" date="2021-02" db="EMBL/GenBank/DDBJ databases">
        <authorList>
            <person name="Bekaert M."/>
        </authorList>
    </citation>
    <scope>NUCLEOTIDE SEQUENCE</scope>
    <source>
        <strain evidence="2">IoA-00</strain>
    </source>
</reference>
<dbReference type="InterPro" id="IPR016024">
    <property type="entry name" value="ARM-type_fold"/>
</dbReference>
<dbReference type="InterPro" id="IPR000225">
    <property type="entry name" value="Armadillo"/>
</dbReference>
<keyword evidence="3" id="KW-1185">Reference proteome</keyword>
<dbReference type="InterPro" id="IPR011989">
    <property type="entry name" value="ARM-like"/>
</dbReference>
<evidence type="ECO:0000256" key="1">
    <source>
        <dbReference type="SAM" id="MobiDB-lite"/>
    </source>
</evidence>
<sequence>MTSLDQSEKVVLPNSSAATDRDRNGEEVVFVQERDENTFIENVIAKLKSVKDQERENGCDNLCIAADHHVSSIIETGLLRILGPLLADPNHNVRRAAVGALKNLSLSSEDPDRNCPRANEG</sequence>
<feature type="region of interest" description="Disordered" evidence="1">
    <location>
        <begin position="1"/>
        <end position="24"/>
    </location>
</feature>
<dbReference type="Pfam" id="PF00514">
    <property type="entry name" value="Arm"/>
    <property type="match status" value="1"/>
</dbReference>
<evidence type="ECO:0000313" key="3">
    <source>
        <dbReference type="Proteomes" id="UP000675881"/>
    </source>
</evidence>
<dbReference type="Proteomes" id="UP000675881">
    <property type="component" value="Chromosome 1"/>
</dbReference>
<organism evidence="2 3">
    <name type="scientific">Lepeophtheirus salmonis</name>
    <name type="common">Salmon louse</name>
    <name type="synonym">Caligus salmonis</name>
    <dbReference type="NCBI Taxonomy" id="72036"/>
    <lineage>
        <taxon>Eukaryota</taxon>
        <taxon>Metazoa</taxon>
        <taxon>Ecdysozoa</taxon>
        <taxon>Arthropoda</taxon>
        <taxon>Crustacea</taxon>
        <taxon>Multicrustacea</taxon>
        <taxon>Hexanauplia</taxon>
        <taxon>Copepoda</taxon>
        <taxon>Siphonostomatoida</taxon>
        <taxon>Caligidae</taxon>
        <taxon>Lepeophtheirus</taxon>
    </lineage>
</organism>
<name>A0A7R8CH55_LEPSM</name>
<dbReference type="AlphaFoldDB" id="A0A7R8CH55"/>
<dbReference type="OrthoDB" id="288703at2759"/>
<proteinExistence type="predicted"/>